<evidence type="ECO:0000313" key="1">
    <source>
        <dbReference type="EMBL" id="RCX31872.1"/>
    </source>
</evidence>
<dbReference type="Proteomes" id="UP000252707">
    <property type="component" value="Unassembled WGS sequence"/>
</dbReference>
<dbReference type="Gene3D" id="3.40.50.2300">
    <property type="match status" value="2"/>
</dbReference>
<comment type="caution">
    <text evidence="1">The sequence shown here is derived from an EMBL/GenBank/DDBJ whole genome shotgun (WGS) entry which is preliminary data.</text>
</comment>
<gene>
    <name evidence="1" type="ORF">DFQ59_102219</name>
</gene>
<dbReference type="AlphaFoldDB" id="A0A369CCW1"/>
<organism evidence="1 2">
    <name type="scientific">Thioalbus denitrificans</name>
    <dbReference type="NCBI Taxonomy" id="547122"/>
    <lineage>
        <taxon>Bacteria</taxon>
        <taxon>Pseudomonadati</taxon>
        <taxon>Pseudomonadota</taxon>
        <taxon>Gammaproteobacteria</taxon>
        <taxon>Chromatiales</taxon>
        <taxon>Ectothiorhodospiraceae</taxon>
        <taxon>Thioalbus</taxon>
    </lineage>
</organism>
<sequence>MDAQTTRQRCHSKDAKQASTHGCGCVFLLLVGLLFHVQALAADGPRILVMTEVAGGVYGQTLEGLEQVLAALPEESRPRLVVRELSKLQPLPDTTGYDLVVTLGSDMAARLMTKPPDASLLCLLIPRLTFRHLVSQLPEPSRQRVSAIYLDQPFARTLHLLQSAFPEARDIAVPLGPSSALEKTELEAVAATHGLRLHPVHIREDENPLPAILGLLDDSDVVLALPDPVVYNQYSVQGILLATYRREIPVIGFSRAYVRAGAIAAVYTTPVQVGRQAGRLLLDAFAMTPPRLPPPRPPEEYEIAVNRQVTRSLGIVLPDDADLLGQVRRMDAVQERRP</sequence>
<dbReference type="InterPro" id="IPR007487">
    <property type="entry name" value="ABC_transpt-TYRBP-like"/>
</dbReference>
<evidence type="ECO:0000313" key="2">
    <source>
        <dbReference type="Proteomes" id="UP000252707"/>
    </source>
</evidence>
<reference evidence="1 2" key="1">
    <citation type="submission" date="2018-07" db="EMBL/GenBank/DDBJ databases">
        <title>Genomic Encyclopedia of Type Strains, Phase IV (KMG-IV): sequencing the most valuable type-strain genomes for metagenomic binning, comparative biology and taxonomic classification.</title>
        <authorList>
            <person name="Goeker M."/>
        </authorList>
    </citation>
    <scope>NUCLEOTIDE SEQUENCE [LARGE SCALE GENOMIC DNA]</scope>
    <source>
        <strain evidence="1 2">DSM 26407</strain>
    </source>
</reference>
<proteinExistence type="predicted"/>
<keyword evidence="2" id="KW-1185">Reference proteome</keyword>
<dbReference type="PANTHER" id="PTHR35271">
    <property type="entry name" value="ABC TRANSPORTER, SUBSTRATE-BINDING LIPOPROTEIN-RELATED"/>
    <property type="match status" value="1"/>
</dbReference>
<dbReference type="EMBL" id="QPJY01000002">
    <property type="protein sequence ID" value="RCX31872.1"/>
    <property type="molecule type" value="Genomic_DNA"/>
</dbReference>
<name>A0A369CCW1_9GAMM</name>
<dbReference type="OrthoDB" id="9178917at2"/>
<dbReference type="RefSeq" id="WP_114278708.1">
    <property type="nucleotide sequence ID" value="NZ_QPJY01000002.1"/>
</dbReference>
<dbReference type="PANTHER" id="PTHR35271:SF1">
    <property type="entry name" value="ABC TRANSPORTER, SUBSTRATE-BINDING LIPOPROTEIN"/>
    <property type="match status" value="1"/>
</dbReference>
<dbReference type="Pfam" id="PF04392">
    <property type="entry name" value="ABC_sub_bind"/>
    <property type="match status" value="1"/>
</dbReference>
<protein>
    <submittedName>
        <fullName evidence="1">ABC transporter substrate binding protein</fullName>
    </submittedName>
</protein>
<accession>A0A369CCW1</accession>